<evidence type="ECO:0000313" key="1">
    <source>
        <dbReference type="EMBL" id="TKG07700.1"/>
    </source>
</evidence>
<dbReference type="EMBL" id="SYVO01000048">
    <property type="protein sequence ID" value="TKG07700.1"/>
    <property type="molecule type" value="Genomic_DNA"/>
</dbReference>
<proteinExistence type="predicted"/>
<protein>
    <submittedName>
        <fullName evidence="1">Uncharacterized protein</fullName>
    </submittedName>
</protein>
<sequence length="640" mass="73447">MSIHITDIIPLLGDEDSVVIKQLDSHTICSSEDRILIDVEGQGNFELNTKRIPVNLKLILRARVRVRLHFKQKDKLFSIASCQPLVPDLLEGIFFYDEQRHKMGGKRSVLGSFTSKCGTYKNLPCKMMLATLTESRVFSRLTEGFRLEVKIKFELDEDGEFYIVTGLVLPIYPETFEAEILSASLIEKDKSEDNLLVCDFSYFSGLISRVNITNKKLNVVAIEGPISFKVNLLFNATSNFRFTFLGLAVPSPFNAQVIPKELNPYPSEFEFVCFGLVIKVSVTRDSWEKYEASRKQVSFSGVSVPNFQLNKVCTLPVTHWQAKKELAEHNAWSPKVALFLNRLSLPDVIEDTVSYLTTEYRNGHLYYLFRRGEVDLHYPILAAEFFLYGIGGFKKGASIDLRIEKYSRYDSEKQEEYKAKHPRGSKRNEWSVQEVMSSLPQLTSSASDSYQEAYCVMEWSADAELMRLSNEYWSAFSTQRKNFAYCALTGHGDLYPLVAIPPLLLRKNDYFRLDTYQNIQVQVGSESVTLKDGMPEWRWAKRLVMNPQPHSDDSKQPEIKRLTCIEQKEVEPTNKDGRKRKKYLQLTLHDSGGKEYIYCSFKLGTYPLEDSELDKYEHLALCVGGDRVVEIIEMVRKNEA</sequence>
<gene>
    <name evidence="1" type="ORF">FCV91_13880</name>
</gene>
<dbReference type="RefSeq" id="WP_133152416.1">
    <property type="nucleotide sequence ID" value="NZ_MCYA01000004.1"/>
</dbReference>
<accession>A0A4U2EYK8</accession>
<evidence type="ECO:0000313" key="2">
    <source>
        <dbReference type="Proteomes" id="UP000305840"/>
    </source>
</evidence>
<name>A0A4U2EYK8_9VIBR</name>
<reference evidence="1 2" key="1">
    <citation type="submission" date="2019-04" db="EMBL/GenBank/DDBJ databases">
        <title>A reverse ecology approach based on a biological definition of microbial populations.</title>
        <authorList>
            <person name="Arevalo P."/>
            <person name="Vaninsberghe D."/>
            <person name="Elsherbini J."/>
            <person name="Gore J."/>
            <person name="Polz M."/>
        </authorList>
    </citation>
    <scope>NUCLEOTIDE SEQUENCE [LARGE SCALE GENOMIC DNA]</scope>
    <source>
        <strain evidence="1 2">10N.222.48.A1</strain>
    </source>
</reference>
<dbReference type="Proteomes" id="UP000305840">
    <property type="component" value="Unassembled WGS sequence"/>
</dbReference>
<organism evidence="1 2">
    <name type="scientific">Vibrio lentus</name>
    <dbReference type="NCBI Taxonomy" id="136468"/>
    <lineage>
        <taxon>Bacteria</taxon>
        <taxon>Pseudomonadati</taxon>
        <taxon>Pseudomonadota</taxon>
        <taxon>Gammaproteobacteria</taxon>
        <taxon>Vibrionales</taxon>
        <taxon>Vibrionaceae</taxon>
        <taxon>Vibrio</taxon>
    </lineage>
</organism>
<dbReference type="AlphaFoldDB" id="A0A4U2EYK8"/>
<comment type="caution">
    <text evidence="1">The sequence shown here is derived from an EMBL/GenBank/DDBJ whole genome shotgun (WGS) entry which is preliminary data.</text>
</comment>